<proteinExistence type="predicted"/>
<gene>
    <name evidence="1" type="ORF">S12H4_51080</name>
</gene>
<sequence length="67" mass="7887">MQYDPIKRALGTLFNKTPLARKIFYKLLDLLLLRTWHVKRELRIFRKNSAENLNVLDAGAGYGQYSF</sequence>
<organism evidence="1">
    <name type="scientific">marine sediment metagenome</name>
    <dbReference type="NCBI Taxonomy" id="412755"/>
    <lineage>
        <taxon>unclassified sequences</taxon>
        <taxon>metagenomes</taxon>
        <taxon>ecological metagenomes</taxon>
    </lineage>
</organism>
<name>X1U0Q4_9ZZZZ</name>
<protein>
    <submittedName>
        <fullName evidence="1">Uncharacterized protein</fullName>
    </submittedName>
</protein>
<dbReference type="EMBL" id="BARW01032242">
    <property type="protein sequence ID" value="GAJ11128.1"/>
    <property type="molecule type" value="Genomic_DNA"/>
</dbReference>
<reference evidence="1" key="1">
    <citation type="journal article" date="2014" name="Front. Microbiol.">
        <title>High frequency of phylogenetically diverse reductive dehalogenase-homologous genes in deep subseafloor sedimentary metagenomes.</title>
        <authorList>
            <person name="Kawai M."/>
            <person name="Futagami T."/>
            <person name="Toyoda A."/>
            <person name="Takaki Y."/>
            <person name="Nishi S."/>
            <person name="Hori S."/>
            <person name="Arai W."/>
            <person name="Tsubouchi T."/>
            <person name="Morono Y."/>
            <person name="Uchiyama I."/>
            <person name="Ito T."/>
            <person name="Fujiyama A."/>
            <person name="Inagaki F."/>
            <person name="Takami H."/>
        </authorList>
    </citation>
    <scope>NUCLEOTIDE SEQUENCE</scope>
    <source>
        <strain evidence="1">Expedition CK06-06</strain>
    </source>
</reference>
<feature type="non-terminal residue" evidence="1">
    <location>
        <position position="67"/>
    </location>
</feature>
<dbReference type="AlphaFoldDB" id="X1U0Q4"/>
<comment type="caution">
    <text evidence="1">The sequence shown here is derived from an EMBL/GenBank/DDBJ whole genome shotgun (WGS) entry which is preliminary data.</text>
</comment>
<evidence type="ECO:0000313" key="1">
    <source>
        <dbReference type="EMBL" id="GAJ11128.1"/>
    </source>
</evidence>
<accession>X1U0Q4</accession>